<evidence type="ECO:0000256" key="2">
    <source>
        <dbReference type="ARBA" id="ARBA00007531"/>
    </source>
</evidence>
<organism evidence="7 8">
    <name type="scientific">Mycobacterium shigaense</name>
    <dbReference type="NCBI Taxonomy" id="722731"/>
    <lineage>
        <taxon>Bacteria</taxon>
        <taxon>Bacillati</taxon>
        <taxon>Actinomycetota</taxon>
        <taxon>Actinomycetes</taxon>
        <taxon>Mycobacteriales</taxon>
        <taxon>Mycobacteriaceae</taxon>
        <taxon>Mycobacterium</taxon>
        <taxon>Mycobacterium simiae complex</taxon>
    </lineage>
</organism>
<keyword evidence="5" id="KW-1133">Transmembrane helix</keyword>
<evidence type="ECO:0000256" key="1">
    <source>
        <dbReference type="ARBA" id="ARBA00004236"/>
    </source>
</evidence>
<comment type="subcellular location">
    <subcellularLocation>
        <location evidence="1">Cell membrane</location>
    </subcellularLocation>
</comment>
<evidence type="ECO:0000256" key="4">
    <source>
        <dbReference type="ARBA" id="ARBA00022692"/>
    </source>
</evidence>
<evidence type="ECO:0000256" key="6">
    <source>
        <dbReference type="ARBA" id="ARBA00023136"/>
    </source>
</evidence>
<protein>
    <submittedName>
        <fullName evidence="7">Membrane protein</fullName>
    </submittedName>
</protein>
<keyword evidence="6" id="KW-0472">Membrane</keyword>
<keyword evidence="8" id="KW-1185">Reference proteome</keyword>
<proteinExistence type="inferred from homology"/>
<accession>A0A1Z4EKT5</accession>
<sequence>MVRSGERKAVKMGAISRALRRAWIPLLLVVVLATSTLVVSRLHRIFGSEDLNANAGKGIEIVQFNPKVVVYDISGPPGSTANINYWDENANTHQINDAPLPWSTTISTTLPSVSANIMAQSDGRTISCKITVDGVVRDSQNSDGHNAQTFCLVKSA</sequence>
<evidence type="ECO:0000256" key="5">
    <source>
        <dbReference type="ARBA" id="ARBA00022989"/>
    </source>
</evidence>
<keyword evidence="4" id="KW-0812">Transmembrane</keyword>
<dbReference type="InterPro" id="IPR038468">
    <property type="entry name" value="MmpS_C"/>
</dbReference>
<dbReference type="Pfam" id="PF05423">
    <property type="entry name" value="Mycobact_memb"/>
    <property type="match status" value="1"/>
</dbReference>
<gene>
    <name evidence="7" type="ORF">MSG_03416</name>
</gene>
<dbReference type="Proteomes" id="UP000217736">
    <property type="component" value="Chromosome"/>
</dbReference>
<dbReference type="InterPro" id="IPR008693">
    <property type="entry name" value="MmpS"/>
</dbReference>
<reference evidence="8" key="1">
    <citation type="submission" date="2017-06" db="EMBL/GenBank/DDBJ databases">
        <title>Complete Genome Sequence of Mycobacterium shigaense.</title>
        <authorList>
            <person name="Fukano H."/>
            <person name="Yoshida M."/>
            <person name="Kazumi Y."/>
            <person name="Ogura Y."/>
            <person name="Mitarai S."/>
            <person name="Hayashi T."/>
            <person name="Hoshino Y."/>
        </authorList>
    </citation>
    <scope>NUCLEOTIDE SEQUENCE [LARGE SCALE GENOMIC DNA]</scope>
    <source>
        <strain evidence="8">UN-152</strain>
    </source>
</reference>
<dbReference type="AlphaFoldDB" id="A0A1Z4EKT5"/>
<evidence type="ECO:0000313" key="7">
    <source>
        <dbReference type="EMBL" id="BAX93551.1"/>
    </source>
</evidence>
<comment type="similarity">
    <text evidence="2">Belongs to the MmpS family.</text>
</comment>
<dbReference type="GO" id="GO:0005886">
    <property type="term" value="C:plasma membrane"/>
    <property type="evidence" value="ECO:0007669"/>
    <property type="project" value="UniProtKB-SubCell"/>
</dbReference>
<name>A0A1Z4EKT5_9MYCO</name>
<evidence type="ECO:0000313" key="8">
    <source>
        <dbReference type="Proteomes" id="UP000217736"/>
    </source>
</evidence>
<dbReference type="EMBL" id="AP018164">
    <property type="protein sequence ID" value="BAX93551.1"/>
    <property type="molecule type" value="Genomic_DNA"/>
</dbReference>
<dbReference type="KEGG" id="mshg:MSG_03416"/>
<evidence type="ECO:0000256" key="3">
    <source>
        <dbReference type="ARBA" id="ARBA00022475"/>
    </source>
</evidence>
<dbReference type="Gene3D" id="2.60.40.2880">
    <property type="entry name" value="MmpS1-5, C-terminal soluble domain"/>
    <property type="match status" value="1"/>
</dbReference>
<keyword evidence="3" id="KW-1003">Cell membrane</keyword>